<dbReference type="STRING" id="1404245.CGLY_12260"/>
<dbReference type="OrthoDB" id="9802752at2"/>
<dbReference type="EMBL" id="CP006842">
    <property type="protein sequence ID" value="AHW64892.1"/>
    <property type="molecule type" value="Genomic_DNA"/>
</dbReference>
<dbReference type="PANTHER" id="PTHR35810">
    <property type="entry name" value="CYTOPLASMIC PROTEIN-RELATED"/>
    <property type="match status" value="1"/>
</dbReference>
<accession>X5DWB3</accession>
<reference evidence="1 2" key="1">
    <citation type="journal article" date="2015" name="Int. J. Syst. Evol. Microbiol.">
        <title>Revisiting Corynebacterium glyciniphilum (ex Kubota et al., 1972) sp. nov., nom. rev., isolated from putrefied banana.</title>
        <authorList>
            <person name="Al-Dilaimi A."/>
            <person name="Bednarz H."/>
            <person name="Lomker A."/>
            <person name="Niehaus K."/>
            <person name="Kalinowski J."/>
            <person name="Ruckert C."/>
        </authorList>
    </citation>
    <scope>NUCLEOTIDE SEQUENCE [LARGE SCALE GENOMIC DNA]</scope>
    <source>
        <strain evidence="1">AJ 3170</strain>
    </source>
</reference>
<gene>
    <name evidence="1" type="ORF">CGLY_12260</name>
</gene>
<dbReference type="KEGG" id="cgy:CGLY_12260"/>
<dbReference type="eggNOG" id="COG3943">
    <property type="taxonomic scope" value="Bacteria"/>
</dbReference>
<organism evidence="1 2">
    <name type="scientific">Corynebacterium glyciniphilum AJ 3170</name>
    <dbReference type="NCBI Taxonomy" id="1404245"/>
    <lineage>
        <taxon>Bacteria</taxon>
        <taxon>Bacillati</taxon>
        <taxon>Actinomycetota</taxon>
        <taxon>Actinomycetes</taxon>
        <taxon>Mycobacteriales</taxon>
        <taxon>Corynebacteriaceae</taxon>
        <taxon>Corynebacterium</taxon>
    </lineage>
</organism>
<sequence>MNKDRDPRKLLSDAEEQPHRSTEIILYETEDGQARVRLYAEKGTVWLTQKQMAELFNVTPQSISSHLLAIVKDGDLDDALTFKKLLKQPGQRATNHYSLDAIMAVGFRIRGPRGAQFRRWATDVLTEYLMKGFALDDKRLKDPVGSDHFDELLDRIRDIRASERRFYAKITDVISATAGDYRPSETATKDFFAALQNKLHWATFGKTAAEIVCERVDHMKPNCGLTTWSGEQPRLQDTRVAKNYLQDEELRTVNRLTTMFLDYAEDQTGKRKQLFLSDWALQTDKFLEFNDREILTHRGKRSNAQVKTITKREWDAYRHRHTAEMEEKEMAAIEAIVHDSNETEI</sequence>
<proteinExistence type="predicted"/>
<dbReference type="AlphaFoldDB" id="X5DWB3"/>
<protein>
    <submittedName>
        <fullName evidence="1">Uncharacterized protein</fullName>
    </submittedName>
</protein>
<evidence type="ECO:0000313" key="2">
    <source>
        <dbReference type="Proteomes" id="UP000023703"/>
    </source>
</evidence>
<dbReference type="RefSeq" id="WP_052540157.1">
    <property type="nucleotide sequence ID" value="NZ_CP006842.1"/>
</dbReference>
<dbReference type="HOGENOM" id="CLU_048266_0_0_11"/>
<keyword evidence="2" id="KW-1185">Reference proteome</keyword>
<dbReference type="PANTHER" id="PTHR35810:SF1">
    <property type="entry name" value="CYTOPLASMIC PROTEIN"/>
    <property type="match status" value="1"/>
</dbReference>
<dbReference type="Proteomes" id="UP000023703">
    <property type="component" value="Chromosome"/>
</dbReference>
<name>X5DWB3_9CORY</name>
<dbReference type="Pfam" id="PF13310">
    <property type="entry name" value="Virulence_RhuM"/>
    <property type="match status" value="1"/>
</dbReference>
<dbReference type="InterPro" id="IPR011204">
    <property type="entry name" value="Virulence_RhuM-like"/>
</dbReference>
<dbReference type="PIRSF" id="PIRSF015268">
    <property type="entry name" value="Virulence_RhuM"/>
    <property type="match status" value="1"/>
</dbReference>
<evidence type="ECO:0000313" key="1">
    <source>
        <dbReference type="EMBL" id="AHW64892.1"/>
    </source>
</evidence>